<accession>A0A564UD11</accession>
<feature type="transmembrane region" description="Helical" evidence="2">
    <location>
        <begin position="12"/>
        <end position="32"/>
    </location>
</feature>
<reference evidence="3 4" key="1">
    <citation type="submission" date="2019-07" db="EMBL/GenBank/DDBJ databases">
        <authorList>
            <person name="Hibberd C M."/>
            <person name="Gehrig L. J."/>
            <person name="Chang H.-W."/>
            <person name="Venkatesh S."/>
        </authorList>
    </citation>
    <scope>NUCLEOTIDE SEQUENCE [LARGE SCALE GENOMIC DNA]</scope>
    <source>
        <strain evidence="3">Dorea_longicatena_SSTS_Bg7063</strain>
    </source>
</reference>
<feature type="compositionally biased region" description="Polar residues" evidence="1">
    <location>
        <begin position="64"/>
        <end position="76"/>
    </location>
</feature>
<keyword evidence="2" id="KW-0812">Transmembrane</keyword>
<evidence type="ECO:0000313" key="4">
    <source>
        <dbReference type="Proteomes" id="UP000398619"/>
    </source>
</evidence>
<proteinExistence type="predicted"/>
<dbReference type="EMBL" id="CABHNM010000054">
    <property type="protein sequence ID" value="VUX17424.1"/>
    <property type="molecule type" value="Genomic_DNA"/>
</dbReference>
<dbReference type="RefSeq" id="WP_144101236.1">
    <property type="nucleotide sequence ID" value="NZ_CABHNM010000054.1"/>
</dbReference>
<evidence type="ECO:0000256" key="2">
    <source>
        <dbReference type="SAM" id="Phobius"/>
    </source>
</evidence>
<organism evidence="3 4">
    <name type="scientific">Dorea longicatena</name>
    <dbReference type="NCBI Taxonomy" id="88431"/>
    <lineage>
        <taxon>Bacteria</taxon>
        <taxon>Bacillati</taxon>
        <taxon>Bacillota</taxon>
        <taxon>Clostridia</taxon>
        <taxon>Lachnospirales</taxon>
        <taxon>Lachnospiraceae</taxon>
        <taxon>Dorea</taxon>
    </lineage>
</organism>
<name>A0A564UD11_9FIRM</name>
<evidence type="ECO:0000256" key="1">
    <source>
        <dbReference type="SAM" id="MobiDB-lite"/>
    </source>
</evidence>
<sequence length="76" mass="8892">MRYFEFVHNLGTHSWDIPTLIVVVILIIMILVHHTNQKKRQNDFEEELDKKIQEIREGQGMTGEENTVQAESNVEA</sequence>
<evidence type="ECO:0000313" key="3">
    <source>
        <dbReference type="EMBL" id="VUX17424.1"/>
    </source>
</evidence>
<feature type="region of interest" description="Disordered" evidence="1">
    <location>
        <begin position="56"/>
        <end position="76"/>
    </location>
</feature>
<keyword evidence="2" id="KW-0472">Membrane</keyword>
<dbReference type="AlphaFoldDB" id="A0A564UD11"/>
<gene>
    <name evidence="3" type="ORF">DLSSTS7063_02396</name>
</gene>
<dbReference type="Proteomes" id="UP000398619">
    <property type="component" value="Unassembled WGS sequence"/>
</dbReference>
<keyword evidence="2" id="KW-1133">Transmembrane helix</keyword>
<protein>
    <submittedName>
        <fullName evidence="3">Uncharacterized protein</fullName>
    </submittedName>
</protein>